<dbReference type="EMBL" id="CP120863">
    <property type="protein sequence ID" value="WFE91743.1"/>
    <property type="molecule type" value="Genomic_DNA"/>
</dbReference>
<evidence type="ECO:0000313" key="2">
    <source>
        <dbReference type="Proteomes" id="UP001209803"/>
    </source>
</evidence>
<evidence type="ECO:0000313" key="1">
    <source>
        <dbReference type="EMBL" id="WFE91743.1"/>
    </source>
</evidence>
<name>A0ABY8FGP6_9HYPH</name>
<keyword evidence="2" id="KW-1185">Reference proteome</keyword>
<accession>A0ABY8FGP6</accession>
<protein>
    <submittedName>
        <fullName evidence="1">Uncharacterized protein</fullName>
    </submittedName>
</protein>
<reference evidence="1 2" key="1">
    <citation type="submission" date="2023-03" db="EMBL/GenBank/DDBJ databases">
        <title>Roseibium porphyridii sp. nov. and Roseibium rhodosorbium sp. nov. isolated from marine algae, Porphyridium cruentum and Rhodosorus marinus, respectively.</title>
        <authorList>
            <person name="Lee M.W."/>
            <person name="Choi B.J."/>
            <person name="Lee J.K."/>
            <person name="Choi D.G."/>
            <person name="Baek J.H."/>
            <person name="Bayburt H."/>
            <person name="Kim J.M."/>
            <person name="Han D.M."/>
            <person name="Kim K.H."/>
            <person name="Jeon C.O."/>
        </authorList>
    </citation>
    <scope>NUCLEOTIDE SEQUENCE [LARGE SCALE GENOMIC DNA]</scope>
    <source>
        <strain evidence="1 2">KMA01</strain>
    </source>
</reference>
<sequence length="87" mass="9903">MLTKEVTLQEIADWLLKIFGPLSEHISSDVRDLDMLKEKLSPVYSEMKDGDQVWLCCSQVRGPLTGHEGVALVRNGQPVIYKKIIQY</sequence>
<organism evidence="1 2">
    <name type="scientific">Roseibium porphyridii</name>
    <dbReference type="NCBI Taxonomy" id="2866279"/>
    <lineage>
        <taxon>Bacteria</taxon>
        <taxon>Pseudomonadati</taxon>
        <taxon>Pseudomonadota</taxon>
        <taxon>Alphaproteobacteria</taxon>
        <taxon>Hyphomicrobiales</taxon>
        <taxon>Stappiaceae</taxon>
        <taxon>Roseibium</taxon>
    </lineage>
</organism>
<proteinExistence type="predicted"/>
<dbReference type="RefSeq" id="WP_265684348.1">
    <property type="nucleotide sequence ID" value="NZ_CP120863.1"/>
</dbReference>
<gene>
    <name evidence="1" type="ORF">K1718_10390</name>
</gene>
<dbReference type="Proteomes" id="UP001209803">
    <property type="component" value="Chromosome"/>
</dbReference>